<sequence>MRKRFEGAGLTQSPPGPHFGVLRAKYRGTALLCIDVSGSMHGSPLRQAIDGGILFLDEAFDAGYDCGLVLWHHDVEAYVRPGSARAEVADRLAAAVSTGGNDLMPTLRIAKEDLAPLTGDRVLCVFGDGDVGDRSAAVAAARQLCALGVRIVVRGLGHGATEQLSALVCPGQQDEEQLIEDVRSISAGIASMAKGLTVSRKSDGGRTC</sequence>
<keyword evidence="3" id="KW-1185">Reference proteome</keyword>
<dbReference type="Gene3D" id="3.40.50.410">
    <property type="entry name" value="von Willebrand factor, type A domain"/>
    <property type="match status" value="1"/>
</dbReference>
<evidence type="ECO:0000313" key="2">
    <source>
        <dbReference type="EMBL" id="OLZ54388.1"/>
    </source>
</evidence>
<dbReference type="InterPro" id="IPR002035">
    <property type="entry name" value="VWF_A"/>
</dbReference>
<organism evidence="2 3">
    <name type="scientific">Amycolatopsis coloradensis</name>
    <dbReference type="NCBI Taxonomy" id="76021"/>
    <lineage>
        <taxon>Bacteria</taxon>
        <taxon>Bacillati</taxon>
        <taxon>Actinomycetota</taxon>
        <taxon>Actinomycetes</taxon>
        <taxon>Pseudonocardiales</taxon>
        <taxon>Pseudonocardiaceae</taxon>
        <taxon>Amycolatopsis</taxon>
    </lineage>
</organism>
<evidence type="ECO:0000313" key="3">
    <source>
        <dbReference type="Proteomes" id="UP000187486"/>
    </source>
</evidence>
<reference evidence="2 3" key="1">
    <citation type="submission" date="2016-01" db="EMBL/GenBank/DDBJ databases">
        <title>Amycolatopsis coloradensis genome sequencing and assembly.</title>
        <authorList>
            <person name="Mayilraj S."/>
        </authorList>
    </citation>
    <scope>NUCLEOTIDE SEQUENCE [LARGE SCALE GENOMIC DNA]</scope>
    <source>
        <strain evidence="2 3">DSM 44225</strain>
    </source>
</reference>
<protein>
    <recommendedName>
        <fullName evidence="1">VWFA domain-containing protein</fullName>
    </recommendedName>
</protein>
<dbReference type="EMBL" id="MQUQ01000004">
    <property type="protein sequence ID" value="OLZ54388.1"/>
    <property type="molecule type" value="Genomic_DNA"/>
</dbReference>
<dbReference type="InterPro" id="IPR036465">
    <property type="entry name" value="vWFA_dom_sf"/>
</dbReference>
<name>A0A1R0KYG7_9PSEU</name>
<gene>
    <name evidence="2" type="ORF">BS329_07580</name>
</gene>
<evidence type="ECO:0000259" key="1">
    <source>
        <dbReference type="Pfam" id="PF13519"/>
    </source>
</evidence>
<dbReference type="Pfam" id="PF13519">
    <property type="entry name" value="VWA_2"/>
    <property type="match status" value="1"/>
</dbReference>
<comment type="caution">
    <text evidence="2">The sequence shown here is derived from an EMBL/GenBank/DDBJ whole genome shotgun (WGS) entry which is preliminary data.</text>
</comment>
<proteinExistence type="predicted"/>
<feature type="domain" description="VWFA" evidence="1">
    <location>
        <begin position="31"/>
        <end position="129"/>
    </location>
</feature>
<dbReference type="SUPFAM" id="SSF53300">
    <property type="entry name" value="vWA-like"/>
    <property type="match status" value="1"/>
</dbReference>
<accession>A0A1R0KYG7</accession>
<dbReference type="AlphaFoldDB" id="A0A1R0KYG7"/>
<dbReference type="Proteomes" id="UP000187486">
    <property type="component" value="Unassembled WGS sequence"/>
</dbReference>
<dbReference type="STRING" id="76021.BS329_07580"/>